<dbReference type="InterPro" id="IPR015856">
    <property type="entry name" value="ABC_transpr_CbiO/EcfA_su"/>
</dbReference>
<dbReference type="GO" id="GO:0043190">
    <property type="term" value="C:ATP-binding cassette (ABC) transporter complex"/>
    <property type="evidence" value="ECO:0007669"/>
    <property type="project" value="TreeGrafter"/>
</dbReference>
<evidence type="ECO:0000259" key="11">
    <source>
        <dbReference type="PROSITE" id="PS50893"/>
    </source>
</evidence>
<evidence type="ECO:0000256" key="9">
    <source>
        <dbReference type="ARBA" id="ARBA00023136"/>
    </source>
</evidence>
<sequence length="489" mass="54704">MIRIENVSFTYENVDNGAAILDNSIQISKGEIILLCGESGSGKTTFSRLVNGLIPNYYEGTLTGKVQVEDKNPEDVELHELAPYVGSVFQNPKAQFYTLITDTEIVFACENMGMDRDEILRRFDGTVTAMHLEPLIGRNLFTLSGGEKQKIACASVHALQPDVLVLDEPTSNLDIGTIYELENILRLWKAQGKTVIVAEHRLDWLRLLADRVLYFKDGKIEQEFTGAAFFEKPLGDLHEMGLRGTSRFVPQFVKKGRAKEGLELRDFCFTGKKKDLLHVESLTIPKGAVVAVLGDNGAGKTTLARCLCGLEKKMRGAFAFLGKEYKPKQRLKLCYMVMQDVNHQLFAESVLDEVTLGIKDIAEEEKTEYAQNILSMLDLLAHKDKHPMSLSGGQKQRVAIAGAIASHKEIIVYDEPTSGLDYRHMKEVSACIQKLSEMGKTQLIITHDPELVAHCCDYIVFMDNGAVSRFGEWTDENIEFASCYFENAR</sequence>
<name>U2QND1_9ACTN</name>
<dbReference type="InterPro" id="IPR003593">
    <property type="entry name" value="AAA+_ATPase"/>
</dbReference>
<dbReference type="InterPro" id="IPR050095">
    <property type="entry name" value="ECF_ABC_transporter_ATP-bd"/>
</dbReference>
<feature type="domain" description="ABC transporter" evidence="11">
    <location>
        <begin position="2"/>
        <end position="242"/>
    </location>
</feature>
<keyword evidence="9" id="KW-0472">Membrane</keyword>
<comment type="function">
    <text evidence="10">Probably part of an ABC transporter complex. Responsible for energy coupling to the transport system.</text>
</comment>
<dbReference type="RefSeq" id="WP_021797270.1">
    <property type="nucleotide sequence ID" value="NZ_ACVN02000145.1"/>
</dbReference>
<evidence type="ECO:0000313" key="12">
    <source>
        <dbReference type="EMBL" id="ERK57986.1"/>
    </source>
</evidence>
<evidence type="ECO:0000256" key="1">
    <source>
        <dbReference type="ARBA" id="ARBA00004202"/>
    </source>
</evidence>
<keyword evidence="13" id="KW-1185">Reference proteome</keyword>
<keyword evidence="8" id="KW-1278">Translocase</keyword>
<dbReference type="InterPro" id="IPR017871">
    <property type="entry name" value="ABC_transporter-like_CS"/>
</dbReference>
<evidence type="ECO:0000256" key="3">
    <source>
        <dbReference type="ARBA" id="ARBA00022448"/>
    </source>
</evidence>
<protein>
    <submittedName>
        <fullName evidence="12">ABC transporter, ATP-binding protein</fullName>
    </submittedName>
</protein>
<dbReference type="Pfam" id="PF00005">
    <property type="entry name" value="ABC_tran"/>
    <property type="match status" value="2"/>
</dbReference>
<comment type="subcellular location">
    <subcellularLocation>
        <location evidence="1">Cell membrane</location>
        <topology evidence="1">Peripheral membrane protein</topology>
    </subcellularLocation>
</comment>
<dbReference type="OrthoDB" id="7757085at2"/>
<dbReference type="Proteomes" id="UP000017052">
    <property type="component" value="Unassembled WGS sequence"/>
</dbReference>
<organism evidence="12 13">
    <name type="scientific">Propionibacterium acidifaciens F0233</name>
    <dbReference type="NCBI Taxonomy" id="553198"/>
    <lineage>
        <taxon>Bacteria</taxon>
        <taxon>Bacillati</taxon>
        <taxon>Actinomycetota</taxon>
        <taxon>Actinomycetes</taxon>
        <taxon>Propionibacteriales</taxon>
        <taxon>Propionibacteriaceae</taxon>
        <taxon>Propionibacterium</taxon>
    </lineage>
</organism>
<dbReference type="PROSITE" id="PS50893">
    <property type="entry name" value="ABC_TRANSPORTER_2"/>
    <property type="match status" value="2"/>
</dbReference>
<comment type="similarity">
    <text evidence="2">Belongs to the ABC transporter superfamily.</text>
</comment>
<evidence type="ECO:0000256" key="7">
    <source>
        <dbReference type="ARBA" id="ARBA00022840"/>
    </source>
</evidence>
<comment type="caution">
    <text evidence="12">The sequence shown here is derived from an EMBL/GenBank/DDBJ whole genome shotgun (WGS) entry which is preliminary data.</text>
</comment>
<keyword evidence="6" id="KW-0547">Nucleotide-binding</keyword>
<dbReference type="InterPro" id="IPR027417">
    <property type="entry name" value="P-loop_NTPase"/>
</dbReference>
<dbReference type="InterPro" id="IPR003439">
    <property type="entry name" value="ABC_transporter-like_ATP-bd"/>
</dbReference>
<feature type="domain" description="ABC transporter" evidence="11">
    <location>
        <begin position="262"/>
        <end position="489"/>
    </location>
</feature>
<evidence type="ECO:0000256" key="6">
    <source>
        <dbReference type="ARBA" id="ARBA00022741"/>
    </source>
</evidence>
<evidence type="ECO:0000313" key="13">
    <source>
        <dbReference type="Proteomes" id="UP000017052"/>
    </source>
</evidence>
<dbReference type="AlphaFoldDB" id="U2QND1"/>
<keyword evidence="3" id="KW-0813">Transport</keyword>
<evidence type="ECO:0000256" key="5">
    <source>
        <dbReference type="ARBA" id="ARBA00022737"/>
    </source>
</evidence>
<dbReference type="PANTHER" id="PTHR43553">
    <property type="entry name" value="HEAVY METAL TRANSPORTER"/>
    <property type="match status" value="1"/>
</dbReference>
<dbReference type="SMART" id="SM00382">
    <property type="entry name" value="AAA"/>
    <property type="match status" value="2"/>
</dbReference>
<dbReference type="CDD" id="cd03225">
    <property type="entry name" value="ABC_cobalt_CbiO_domain1"/>
    <property type="match status" value="1"/>
</dbReference>
<dbReference type="PROSITE" id="PS00675">
    <property type="entry name" value="SIGMA54_INTERACT_1"/>
    <property type="match status" value="1"/>
</dbReference>
<evidence type="ECO:0000256" key="2">
    <source>
        <dbReference type="ARBA" id="ARBA00005417"/>
    </source>
</evidence>
<dbReference type="GO" id="GO:0005524">
    <property type="term" value="F:ATP binding"/>
    <property type="evidence" value="ECO:0007669"/>
    <property type="project" value="UniProtKB-KW"/>
</dbReference>
<dbReference type="CDD" id="cd03226">
    <property type="entry name" value="ABC_cobalt_CbiO_domain2"/>
    <property type="match status" value="1"/>
</dbReference>
<keyword evidence="5" id="KW-0677">Repeat</keyword>
<dbReference type="PROSITE" id="PS00211">
    <property type="entry name" value="ABC_TRANSPORTER_1"/>
    <property type="match status" value="1"/>
</dbReference>
<reference evidence="12" key="1">
    <citation type="submission" date="2013-08" db="EMBL/GenBank/DDBJ databases">
        <authorList>
            <person name="Durkin A.S."/>
            <person name="Haft D.R."/>
            <person name="McCorrison J."/>
            <person name="Torralba M."/>
            <person name="Gillis M."/>
            <person name="Haft D.H."/>
            <person name="Methe B."/>
            <person name="Sutton G."/>
            <person name="Nelson K.E."/>
        </authorList>
    </citation>
    <scope>NUCLEOTIDE SEQUENCE [LARGE SCALE GENOMIC DNA]</scope>
    <source>
        <strain evidence="12">F0233</strain>
    </source>
</reference>
<keyword evidence="4" id="KW-1003">Cell membrane</keyword>
<keyword evidence="7 12" id="KW-0067">ATP-binding</keyword>
<accession>U2QND1</accession>
<dbReference type="EMBL" id="ACVN02000145">
    <property type="protein sequence ID" value="ERK57986.1"/>
    <property type="molecule type" value="Genomic_DNA"/>
</dbReference>
<dbReference type="SUPFAM" id="SSF52540">
    <property type="entry name" value="P-loop containing nucleoside triphosphate hydrolases"/>
    <property type="match status" value="2"/>
</dbReference>
<evidence type="ECO:0000256" key="8">
    <source>
        <dbReference type="ARBA" id="ARBA00022967"/>
    </source>
</evidence>
<dbReference type="GO" id="GO:0016887">
    <property type="term" value="F:ATP hydrolysis activity"/>
    <property type="evidence" value="ECO:0007669"/>
    <property type="project" value="InterPro"/>
</dbReference>
<evidence type="ECO:0000256" key="10">
    <source>
        <dbReference type="ARBA" id="ARBA00025157"/>
    </source>
</evidence>
<dbReference type="PANTHER" id="PTHR43553:SF23">
    <property type="entry name" value="ABC TRANSPORTER ATP-BINDING COMPONENT"/>
    <property type="match status" value="1"/>
</dbReference>
<evidence type="ECO:0000256" key="4">
    <source>
        <dbReference type="ARBA" id="ARBA00022475"/>
    </source>
</evidence>
<proteinExistence type="inferred from homology"/>
<dbReference type="InterPro" id="IPR025662">
    <property type="entry name" value="Sigma_54_int_dom_ATP-bd_1"/>
</dbReference>
<dbReference type="GeneID" id="95359182"/>
<gene>
    <name evidence="12" type="ORF">HMPREF0682_2897</name>
</gene>
<dbReference type="Gene3D" id="3.40.50.300">
    <property type="entry name" value="P-loop containing nucleotide triphosphate hydrolases"/>
    <property type="match status" value="2"/>
</dbReference>
<dbReference type="GO" id="GO:0042626">
    <property type="term" value="F:ATPase-coupled transmembrane transporter activity"/>
    <property type="evidence" value="ECO:0007669"/>
    <property type="project" value="TreeGrafter"/>
</dbReference>